<organism evidence="1 2">
    <name type="scientific">Mesonia algae</name>
    <dbReference type="NCBI Taxonomy" id="213248"/>
    <lineage>
        <taxon>Bacteria</taxon>
        <taxon>Pseudomonadati</taxon>
        <taxon>Bacteroidota</taxon>
        <taxon>Flavobacteriia</taxon>
        <taxon>Flavobacteriales</taxon>
        <taxon>Flavobacteriaceae</taxon>
        <taxon>Mesonia</taxon>
    </lineage>
</organism>
<evidence type="ECO:0000313" key="2">
    <source>
        <dbReference type="Proteomes" id="UP000249542"/>
    </source>
</evidence>
<dbReference type="AlphaFoldDB" id="A0A2W7K938"/>
<accession>A0A2W7K938</accession>
<name>A0A2W7K938_9FLAO</name>
<comment type="caution">
    <text evidence="1">The sequence shown here is derived from an EMBL/GenBank/DDBJ whole genome shotgun (WGS) entry which is preliminary data.</text>
</comment>
<dbReference type="Pfam" id="PF14109">
    <property type="entry name" value="GldH_lipo"/>
    <property type="match status" value="1"/>
</dbReference>
<dbReference type="RefSeq" id="WP_111539768.1">
    <property type="nucleotide sequence ID" value="NZ_QKYV01000001.1"/>
</dbReference>
<proteinExistence type="predicted"/>
<dbReference type="NCBIfam" id="TIGR03511">
    <property type="entry name" value="GldH_lipo"/>
    <property type="match status" value="1"/>
</dbReference>
<evidence type="ECO:0000313" key="1">
    <source>
        <dbReference type="EMBL" id="PZW44100.1"/>
    </source>
</evidence>
<sequence length="163" mass="18758">MHKLGVFLLGSIFLVSAISCDSKQVYDEYKSIPNTWAKDSVVKFEIKNIDSLQTYNLFFNVRNNSDYKYNNLFLISKMQFPNGKQITDTLEYEMAYPNGDFMGTGAGEVKENKLWYKENVRFLEDGAYTVTLEQAMRENGEVEGIKNLEGILEIGFRVEKTTN</sequence>
<dbReference type="InterPro" id="IPR020018">
    <property type="entry name" value="Motility-assoc_lipoprot_GldH"/>
</dbReference>
<gene>
    <name evidence="1" type="ORF">LX95_00430</name>
</gene>
<keyword evidence="1" id="KW-0449">Lipoprotein</keyword>
<dbReference type="EMBL" id="QKYV01000001">
    <property type="protein sequence ID" value="PZW44100.1"/>
    <property type="molecule type" value="Genomic_DNA"/>
</dbReference>
<dbReference type="Proteomes" id="UP000249542">
    <property type="component" value="Unassembled WGS sequence"/>
</dbReference>
<reference evidence="1 2" key="1">
    <citation type="submission" date="2018-06" db="EMBL/GenBank/DDBJ databases">
        <title>Genomic Encyclopedia of Archaeal and Bacterial Type Strains, Phase II (KMG-II): from individual species to whole genera.</title>
        <authorList>
            <person name="Goeker M."/>
        </authorList>
    </citation>
    <scope>NUCLEOTIDE SEQUENCE [LARGE SCALE GENOMIC DNA]</scope>
    <source>
        <strain evidence="1 2">DSM 15361</strain>
    </source>
</reference>
<protein>
    <submittedName>
        <fullName evidence="1">Gliding motility-associated lipoprotein GldH</fullName>
    </submittedName>
</protein>
<keyword evidence="2" id="KW-1185">Reference proteome</keyword>
<dbReference type="PROSITE" id="PS51257">
    <property type="entry name" value="PROKAR_LIPOPROTEIN"/>
    <property type="match status" value="1"/>
</dbReference>